<feature type="compositionally biased region" description="Polar residues" evidence="3">
    <location>
        <begin position="1029"/>
        <end position="1042"/>
    </location>
</feature>
<dbReference type="OrthoDB" id="264785at2759"/>
<feature type="coiled-coil region" evidence="2">
    <location>
        <begin position="641"/>
        <end position="675"/>
    </location>
</feature>
<proteinExistence type="predicted"/>
<evidence type="ECO:0000313" key="5">
    <source>
        <dbReference type="Proteomes" id="UP000001542"/>
    </source>
</evidence>
<accession>A2EMY1</accession>
<reference evidence="4" key="1">
    <citation type="submission" date="2006-10" db="EMBL/GenBank/DDBJ databases">
        <authorList>
            <person name="Amadeo P."/>
            <person name="Zhao Q."/>
            <person name="Wortman J."/>
            <person name="Fraser-Liggett C."/>
            <person name="Carlton J."/>
        </authorList>
    </citation>
    <scope>NUCLEOTIDE SEQUENCE</scope>
    <source>
        <strain evidence="4">G3</strain>
    </source>
</reference>
<organism evidence="4 5">
    <name type="scientific">Trichomonas vaginalis (strain ATCC PRA-98 / G3)</name>
    <dbReference type="NCBI Taxonomy" id="412133"/>
    <lineage>
        <taxon>Eukaryota</taxon>
        <taxon>Metamonada</taxon>
        <taxon>Parabasalia</taxon>
        <taxon>Trichomonadida</taxon>
        <taxon>Trichomonadidae</taxon>
        <taxon>Trichomonas</taxon>
    </lineage>
</organism>
<dbReference type="PANTHER" id="PTHR32083:SF0">
    <property type="entry name" value="CILIA AND FLAGELLA-ASSOCIATED PROTEIN 58"/>
    <property type="match status" value="1"/>
</dbReference>
<feature type="coiled-coil region" evidence="2">
    <location>
        <begin position="375"/>
        <end position="444"/>
    </location>
</feature>
<feature type="compositionally biased region" description="Basic and acidic residues" evidence="3">
    <location>
        <begin position="1183"/>
        <end position="1192"/>
    </location>
</feature>
<evidence type="ECO:0000256" key="1">
    <source>
        <dbReference type="ARBA" id="ARBA00023054"/>
    </source>
</evidence>
<feature type="coiled-coil region" evidence="2">
    <location>
        <begin position="487"/>
        <end position="535"/>
    </location>
</feature>
<dbReference type="GO" id="GO:0005856">
    <property type="term" value="C:cytoskeleton"/>
    <property type="evidence" value="ECO:0000318"/>
    <property type="project" value="GO_Central"/>
</dbReference>
<feature type="region of interest" description="Disordered" evidence="3">
    <location>
        <begin position="869"/>
        <end position="1273"/>
    </location>
</feature>
<feature type="compositionally biased region" description="Basic and acidic residues" evidence="3">
    <location>
        <begin position="877"/>
        <end position="892"/>
    </location>
</feature>
<feature type="coiled-coil region" evidence="2">
    <location>
        <begin position="151"/>
        <end position="269"/>
    </location>
</feature>
<dbReference type="AlphaFoldDB" id="A2EMY1"/>
<feature type="compositionally biased region" description="Basic and acidic residues" evidence="3">
    <location>
        <begin position="1058"/>
        <end position="1068"/>
    </location>
</feature>
<evidence type="ECO:0000313" key="4">
    <source>
        <dbReference type="EMBL" id="EAY05966.1"/>
    </source>
</evidence>
<feature type="compositionally biased region" description="Polar residues" evidence="3">
    <location>
        <begin position="970"/>
        <end position="985"/>
    </location>
</feature>
<protein>
    <submittedName>
        <fullName evidence="4">Uncharacterized protein</fullName>
    </submittedName>
</protein>
<reference evidence="4" key="2">
    <citation type="journal article" date="2007" name="Science">
        <title>Draft genome sequence of the sexually transmitted pathogen Trichomonas vaginalis.</title>
        <authorList>
            <person name="Carlton J.M."/>
            <person name="Hirt R.P."/>
            <person name="Silva J.C."/>
            <person name="Delcher A.L."/>
            <person name="Schatz M."/>
            <person name="Zhao Q."/>
            <person name="Wortman J.R."/>
            <person name="Bidwell S.L."/>
            <person name="Alsmark U.C.M."/>
            <person name="Besteiro S."/>
            <person name="Sicheritz-Ponten T."/>
            <person name="Noel C.J."/>
            <person name="Dacks J.B."/>
            <person name="Foster P.G."/>
            <person name="Simillion C."/>
            <person name="Van de Peer Y."/>
            <person name="Miranda-Saavedra D."/>
            <person name="Barton G.J."/>
            <person name="Westrop G.D."/>
            <person name="Mueller S."/>
            <person name="Dessi D."/>
            <person name="Fiori P.L."/>
            <person name="Ren Q."/>
            <person name="Paulsen I."/>
            <person name="Zhang H."/>
            <person name="Bastida-Corcuera F.D."/>
            <person name="Simoes-Barbosa A."/>
            <person name="Brown M.T."/>
            <person name="Hayes R.D."/>
            <person name="Mukherjee M."/>
            <person name="Okumura C.Y."/>
            <person name="Schneider R."/>
            <person name="Smith A.J."/>
            <person name="Vanacova S."/>
            <person name="Villalvazo M."/>
            <person name="Haas B.J."/>
            <person name="Pertea M."/>
            <person name="Feldblyum T.V."/>
            <person name="Utterback T.R."/>
            <person name="Shu C.L."/>
            <person name="Osoegawa K."/>
            <person name="de Jong P.J."/>
            <person name="Hrdy I."/>
            <person name="Horvathova L."/>
            <person name="Zubacova Z."/>
            <person name="Dolezal P."/>
            <person name="Malik S.B."/>
            <person name="Logsdon J.M. Jr."/>
            <person name="Henze K."/>
            <person name="Gupta A."/>
            <person name="Wang C.C."/>
            <person name="Dunne R.L."/>
            <person name="Upcroft J.A."/>
            <person name="Upcroft P."/>
            <person name="White O."/>
            <person name="Salzberg S.L."/>
            <person name="Tang P."/>
            <person name="Chiu C.-H."/>
            <person name="Lee Y.-S."/>
            <person name="Embley T.M."/>
            <person name="Coombs G.H."/>
            <person name="Mottram J.C."/>
            <person name="Tachezy J."/>
            <person name="Fraser-Liggett C.M."/>
            <person name="Johnson P.J."/>
        </authorList>
    </citation>
    <scope>NUCLEOTIDE SEQUENCE [LARGE SCALE GENOMIC DNA]</scope>
    <source>
        <strain evidence="4">G3</strain>
    </source>
</reference>
<dbReference type="VEuPathDB" id="TrichDB:TVAG_123890"/>
<gene>
    <name evidence="4" type="ORF">TVAG_123890</name>
</gene>
<evidence type="ECO:0000256" key="3">
    <source>
        <dbReference type="SAM" id="MobiDB-lite"/>
    </source>
</evidence>
<dbReference type="PANTHER" id="PTHR32083">
    <property type="entry name" value="CILIA AND FLAGELLA-ASSOCIATED PROTEIN 58-RELATED"/>
    <property type="match status" value="1"/>
</dbReference>
<dbReference type="EMBL" id="DS113435">
    <property type="protein sequence ID" value="EAY05966.1"/>
    <property type="molecule type" value="Genomic_DNA"/>
</dbReference>
<feature type="compositionally biased region" description="Low complexity" evidence="3">
    <location>
        <begin position="1114"/>
        <end position="1124"/>
    </location>
</feature>
<sequence length="1273" mass="146844">MSEKKQVNQEDLEKEISQIVQDFQNIVGEITDTTNIRQFTNIYRQLHSLLMDSHDKNNKLTATAQALNAEIIANATKVSALLKMSEDDHKAIDKYKDEFEKARKLVVSSQEKEMKSKEICEQMKTQVDKLAAEVHEQSVSEAKYADMKVDLTNFKDEQQRNEKEINVLQQEIEKLKGLIAQCNVSLESTRTESQALEESIEIETAELDKLKEAKIQYYNQIESNKTQNDQATDESNGIIRKISQTKTNIDELSRDLESQRSKLNEAKNDCNISVIKKRDRQASLDIVLNHQNQITESIERVKDTINSHQRTIDSEKVRVKGIDSAIEESKQSLSEITEYKDKLSKEVKQAGREKKTNVDDIINVTRNYTIQDSNIKTASRKVDSNQRNIQNVKLKIDIEKGTTKELRDMSNLVEIQVNGEKRDIEDLNSYAHSLEQEVKLYMKQAGESIVNTVRFTDNLNMTRAEIESSNYLLHSIEVQSKDHEKIVQNMRKERDIISNQIIGIEKENDELHKKIDGQHEEIQKLKNLAQEKTSDCIKEHFKSRSLEKQNISLAEMAELTKKMTQEMNSTVIKYKSEATKLNLIIMESEKDITHASAELKNISDVITMLKSQLAERQTEIDTQKVKVSSLMYELDHKGFNFSENQKKYKEMEAEMSALMDKNRKLKERAEVLTSLTVEKISLDSAILHEREIRNRYEQELMRPLNVHRWTIMQAMNPEGYKQIQMMQYLKSKLEAVERQKVSLFEKKKKIIDEIEKVKTRAKNARFIDEDVAFDNIKNSLKKKDEEMEEMKKETETVKGQVETLKSMIAELRDRLKETKTKSLAIKQKNQSLNGPQVPVLPINMKPVELTRLGGGFSLETPRIAQTARQVDLDIQEEERPKTSRVRNNSEKRFKNKPLTARQKADIAEQRINYPYETQSSARRRSESETRTLGSENSNFGRRKDPETDSMTVMSSRRQSELSSGRKSDFNDQNYSKRQKSDNVQFSLSISSSRRSNLDESPLSSRRSNFDEAPLSARRQKSGLEDSQKSDNNQFSIPINSAPRSILEDVTLSSRRQKSGLDDNQKSPKSEITPLNIPSFSSRKSALEETPTSARRQKTTLEEPTTARRQNTDFSARSKNNSSIRNKNEDQNEKIRRNLESLPFSSRRTSSSSQSEPKIEEKPQTARRAPSDYDHLNLPMSSRRQSELGRNTEIDPISIETTDSHYSTPMNSSRRPPSARRIEKNSAAEHLWAPQIVHEQKEIDEIPELTITSARRQKAEKLKRRPMKTAKRPN</sequence>
<dbReference type="STRING" id="5722.A2EMY1"/>
<name>A2EMY1_TRIV3</name>
<feature type="compositionally biased region" description="Low complexity" evidence="3">
    <location>
        <begin position="1144"/>
        <end position="1154"/>
    </location>
</feature>
<feature type="compositionally biased region" description="Polar residues" evidence="3">
    <location>
        <begin position="1075"/>
        <end position="1093"/>
    </location>
</feature>
<keyword evidence="1 2" id="KW-0175">Coiled coil</keyword>
<dbReference type="FunCoup" id="A2EMY1">
    <property type="interactions" value="171"/>
</dbReference>
<dbReference type="Proteomes" id="UP000001542">
    <property type="component" value="Unassembled WGS sequence"/>
</dbReference>
<dbReference type="VEuPathDB" id="TrichDB:TVAGG3_0742730"/>
<feature type="compositionally biased region" description="Basic residues" evidence="3">
    <location>
        <begin position="1254"/>
        <end position="1273"/>
    </location>
</feature>
<feature type="compositionally biased region" description="Basic and acidic residues" evidence="3">
    <location>
        <begin position="1156"/>
        <end position="1174"/>
    </location>
</feature>
<evidence type="ECO:0000256" key="2">
    <source>
        <dbReference type="SAM" id="Coils"/>
    </source>
</evidence>
<feature type="compositionally biased region" description="Basic and acidic residues" evidence="3">
    <location>
        <begin position="957"/>
        <end position="969"/>
    </location>
</feature>
<feature type="coiled-coil region" evidence="2">
    <location>
        <begin position="733"/>
        <end position="828"/>
    </location>
</feature>
<feature type="compositionally biased region" description="Polar residues" evidence="3">
    <location>
        <begin position="1198"/>
        <end position="1214"/>
    </location>
</feature>
<keyword evidence="5" id="KW-1185">Reference proteome</keyword>
<dbReference type="RefSeq" id="XP_001318189.1">
    <property type="nucleotide sequence ID" value="XM_001318154.1"/>
</dbReference>
<dbReference type="KEGG" id="tva:4763838"/>
<dbReference type="InParanoid" id="A2EMY1"/>
<dbReference type="SMR" id="A2EMY1"/>
<feature type="compositionally biased region" description="Basic and acidic residues" evidence="3">
    <location>
        <begin position="1125"/>
        <end position="1138"/>
    </location>
</feature>